<comment type="caution">
    <text evidence="1">The sequence shown here is derived from an EMBL/GenBank/DDBJ whole genome shotgun (WGS) entry which is preliminary data.</text>
</comment>
<evidence type="ECO:0000313" key="1">
    <source>
        <dbReference type="EMBL" id="GFC60870.1"/>
    </source>
</evidence>
<reference evidence="1" key="1">
    <citation type="journal article" date="2019" name="Sci. Rep.">
        <title>Draft genome of Tanacetum cinerariifolium, the natural source of mosquito coil.</title>
        <authorList>
            <person name="Yamashiro T."/>
            <person name="Shiraishi A."/>
            <person name="Satake H."/>
            <person name="Nakayama K."/>
        </authorList>
    </citation>
    <scope>NUCLEOTIDE SEQUENCE</scope>
</reference>
<accession>A0A699Q5H7</accession>
<dbReference type="AlphaFoldDB" id="A0A699Q5H7"/>
<sequence>MGDEHLSTILKMESEELIKSSVENFVPNLNGSEDSLILKIISSPMIDSLLEEFSSKLAHIILILPGINEADFDPEEEIH</sequence>
<gene>
    <name evidence="1" type="ORF">Tci_832840</name>
</gene>
<name>A0A699Q5H7_TANCI</name>
<dbReference type="EMBL" id="BKCJ010987212">
    <property type="protein sequence ID" value="GFC60870.1"/>
    <property type="molecule type" value="Genomic_DNA"/>
</dbReference>
<protein>
    <submittedName>
        <fullName evidence="1">Uncharacterized protein</fullName>
    </submittedName>
</protein>
<feature type="non-terminal residue" evidence="1">
    <location>
        <position position="79"/>
    </location>
</feature>
<organism evidence="1">
    <name type="scientific">Tanacetum cinerariifolium</name>
    <name type="common">Dalmatian daisy</name>
    <name type="synonym">Chrysanthemum cinerariifolium</name>
    <dbReference type="NCBI Taxonomy" id="118510"/>
    <lineage>
        <taxon>Eukaryota</taxon>
        <taxon>Viridiplantae</taxon>
        <taxon>Streptophyta</taxon>
        <taxon>Embryophyta</taxon>
        <taxon>Tracheophyta</taxon>
        <taxon>Spermatophyta</taxon>
        <taxon>Magnoliopsida</taxon>
        <taxon>eudicotyledons</taxon>
        <taxon>Gunneridae</taxon>
        <taxon>Pentapetalae</taxon>
        <taxon>asterids</taxon>
        <taxon>campanulids</taxon>
        <taxon>Asterales</taxon>
        <taxon>Asteraceae</taxon>
        <taxon>Asteroideae</taxon>
        <taxon>Anthemideae</taxon>
        <taxon>Anthemidinae</taxon>
        <taxon>Tanacetum</taxon>
    </lineage>
</organism>
<proteinExistence type="predicted"/>